<protein>
    <submittedName>
        <fullName evidence="2">Uncharacterized protein</fullName>
    </submittedName>
</protein>
<keyword evidence="3" id="KW-1185">Reference proteome</keyword>
<feature type="compositionally biased region" description="Basic and acidic residues" evidence="1">
    <location>
        <begin position="92"/>
        <end position="102"/>
    </location>
</feature>
<organism evidence="2 3">
    <name type="scientific">Citricoccus parietis</name>
    <dbReference type="NCBI Taxonomy" id="592307"/>
    <lineage>
        <taxon>Bacteria</taxon>
        <taxon>Bacillati</taxon>
        <taxon>Actinomycetota</taxon>
        <taxon>Actinomycetes</taxon>
        <taxon>Micrococcales</taxon>
        <taxon>Micrococcaceae</taxon>
        <taxon>Citricoccus</taxon>
    </lineage>
</organism>
<reference evidence="2 3" key="1">
    <citation type="submission" date="2024-09" db="EMBL/GenBank/DDBJ databases">
        <authorList>
            <person name="Sun Q."/>
            <person name="Mori K."/>
        </authorList>
    </citation>
    <scope>NUCLEOTIDE SEQUENCE [LARGE SCALE GENOMIC DNA]</scope>
    <source>
        <strain evidence="2 3">CCM 7609</strain>
    </source>
</reference>
<dbReference type="EMBL" id="JBHMFI010000001">
    <property type="protein sequence ID" value="MFB9071465.1"/>
    <property type="molecule type" value="Genomic_DNA"/>
</dbReference>
<evidence type="ECO:0000313" key="3">
    <source>
        <dbReference type="Proteomes" id="UP001589575"/>
    </source>
</evidence>
<feature type="compositionally biased region" description="Acidic residues" evidence="1">
    <location>
        <begin position="28"/>
        <end position="43"/>
    </location>
</feature>
<sequence length="102" mass="10628">MSTPRDEQGQPEVNPDDENAALGSDGSGEVDLDPDDDSEDDYEPQPSAGDDPEAEDLTDAENRVKAGNTGAESTGPNQPASAADPNTDPDIIDSKAQRDSGR</sequence>
<dbReference type="Proteomes" id="UP001589575">
    <property type="component" value="Unassembled WGS sequence"/>
</dbReference>
<evidence type="ECO:0000313" key="2">
    <source>
        <dbReference type="EMBL" id="MFB9071465.1"/>
    </source>
</evidence>
<comment type="caution">
    <text evidence="2">The sequence shown here is derived from an EMBL/GenBank/DDBJ whole genome shotgun (WGS) entry which is preliminary data.</text>
</comment>
<proteinExistence type="predicted"/>
<name>A0ABV5FXS5_9MICC</name>
<gene>
    <name evidence="2" type="ORF">ACFFX0_09735</name>
</gene>
<feature type="region of interest" description="Disordered" evidence="1">
    <location>
        <begin position="1"/>
        <end position="102"/>
    </location>
</feature>
<feature type="compositionally biased region" description="Acidic residues" evidence="1">
    <location>
        <begin position="50"/>
        <end position="59"/>
    </location>
</feature>
<evidence type="ECO:0000256" key="1">
    <source>
        <dbReference type="SAM" id="MobiDB-lite"/>
    </source>
</evidence>
<dbReference type="RefSeq" id="WP_378043325.1">
    <property type="nucleotide sequence ID" value="NZ_JBHLWH010000045.1"/>
</dbReference>
<feature type="compositionally biased region" description="Polar residues" evidence="1">
    <location>
        <begin position="70"/>
        <end position="80"/>
    </location>
</feature>
<accession>A0ABV5FXS5</accession>